<evidence type="ECO:0000256" key="6">
    <source>
        <dbReference type="ARBA" id="ARBA00022741"/>
    </source>
</evidence>
<dbReference type="CDD" id="cd06225">
    <property type="entry name" value="HAMP"/>
    <property type="match status" value="1"/>
</dbReference>
<dbReference type="InterPro" id="IPR005467">
    <property type="entry name" value="His_kinase_dom"/>
</dbReference>
<dbReference type="InterPro" id="IPR036890">
    <property type="entry name" value="HATPase_C_sf"/>
</dbReference>
<proteinExistence type="predicted"/>
<accession>A0A011PUA8</accession>
<evidence type="ECO:0000259" key="18">
    <source>
        <dbReference type="PROSITE" id="PS50110"/>
    </source>
</evidence>
<dbReference type="Pfam" id="PF00672">
    <property type="entry name" value="HAMP"/>
    <property type="match status" value="1"/>
</dbReference>
<dbReference type="Gene3D" id="6.10.340.10">
    <property type="match status" value="1"/>
</dbReference>
<keyword evidence="16" id="KW-0812">Transmembrane</keyword>
<dbReference type="CDD" id="cd17546">
    <property type="entry name" value="REC_hyHK_CKI1_RcsC-like"/>
    <property type="match status" value="2"/>
</dbReference>
<keyword evidence="21" id="KW-1185">Reference proteome</keyword>
<dbReference type="SMART" id="SM00304">
    <property type="entry name" value="HAMP"/>
    <property type="match status" value="1"/>
</dbReference>
<keyword evidence="6" id="KW-0547">Nucleotide-binding</keyword>
<dbReference type="Gene3D" id="3.30.565.10">
    <property type="entry name" value="Histidine kinase-like ATPase, C-terminal domain"/>
    <property type="match status" value="1"/>
</dbReference>
<evidence type="ECO:0000256" key="1">
    <source>
        <dbReference type="ARBA" id="ARBA00000085"/>
    </source>
</evidence>
<evidence type="ECO:0000256" key="13">
    <source>
        <dbReference type="ARBA" id="ARBA00070152"/>
    </source>
</evidence>
<dbReference type="SMART" id="SM00448">
    <property type="entry name" value="REC"/>
    <property type="match status" value="2"/>
</dbReference>
<evidence type="ECO:0000256" key="5">
    <source>
        <dbReference type="ARBA" id="ARBA00022679"/>
    </source>
</evidence>
<dbReference type="SMART" id="SM00388">
    <property type="entry name" value="HisKA"/>
    <property type="match status" value="1"/>
</dbReference>
<dbReference type="Gene3D" id="3.40.50.2300">
    <property type="match status" value="2"/>
</dbReference>
<dbReference type="SUPFAM" id="SSF47384">
    <property type="entry name" value="Homodimeric domain of signal transducing histidine kinase"/>
    <property type="match status" value="1"/>
</dbReference>
<evidence type="ECO:0000259" key="19">
    <source>
        <dbReference type="PROSITE" id="PS50885"/>
    </source>
</evidence>
<dbReference type="FunFam" id="3.30.565.10:FF:000010">
    <property type="entry name" value="Sensor histidine kinase RcsC"/>
    <property type="match status" value="1"/>
</dbReference>
<evidence type="ECO:0000256" key="3">
    <source>
        <dbReference type="ARBA" id="ARBA00012438"/>
    </source>
</evidence>
<dbReference type="Pfam" id="PF02518">
    <property type="entry name" value="HATPase_c"/>
    <property type="match status" value="1"/>
</dbReference>
<dbReference type="PROSITE" id="PS50885">
    <property type="entry name" value="HAMP"/>
    <property type="match status" value="1"/>
</dbReference>
<comment type="function">
    <text evidence="10">Member of the two-component regulatory system BvgS/BvgA. Phosphorylates BvgA via a four-step phosphorelay in response to environmental signals.</text>
</comment>
<feature type="modified residue" description="4-aspartylphosphate" evidence="14">
    <location>
        <position position="575"/>
    </location>
</feature>
<dbReference type="GO" id="GO:0005524">
    <property type="term" value="F:ATP binding"/>
    <property type="evidence" value="ECO:0007669"/>
    <property type="project" value="UniProtKB-KW"/>
</dbReference>
<dbReference type="SMART" id="SM00387">
    <property type="entry name" value="HATPase_c"/>
    <property type="match status" value="1"/>
</dbReference>
<dbReference type="FunFam" id="1.10.287.130:FF:000002">
    <property type="entry name" value="Two-component osmosensing histidine kinase"/>
    <property type="match status" value="1"/>
</dbReference>
<dbReference type="PANTHER" id="PTHR45339:SF1">
    <property type="entry name" value="HYBRID SIGNAL TRANSDUCTION HISTIDINE KINASE J"/>
    <property type="match status" value="1"/>
</dbReference>
<feature type="transmembrane region" description="Helical" evidence="16">
    <location>
        <begin position="168"/>
        <end position="189"/>
    </location>
</feature>
<dbReference type="eggNOG" id="COG2205">
    <property type="taxonomic scope" value="Bacteria"/>
</dbReference>
<evidence type="ECO:0000256" key="4">
    <source>
        <dbReference type="ARBA" id="ARBA00022553"/>
    </source>
</evidence>
<protein>
    <recommendedName>
        <fullName evidence="12">Sensory/regulatory protein RpfC</fullName>
        <ecNumber evidence="3">2.7.13.3</ecNumber>
    </recommendedName>
    <alternativeName>
        <fullName evidence="13">Virulence sensor protein BvgS</fullName>
    </alternativeName>
</protein>
<evidence type="ECO:0000256" key="2">
    <source>
        <dbReference type="ARBA" id="ARBA00004370"/>
    </source>
</evidence>
<evidence type="ECO:0000259" key="17">
    <source>
        <dbReference type="PROSITE" id="PS50109"/>
    </source>
</evidence>
<dbReference type="InterPro" id="IPR003594">
    <property type="entry name" value="HATPase_dom"/>
</dbReference>
<feature type="modified residue" description="4-aspartylphosphate" evidence="14">
    <location>
        <position position="723"/>
    </location>
</feature>
<dbReference type="CDD" id="cd00082">
    <property type="entry name" value="HisKA"/>
    <property type="match status" value="1"/>
</dbReference>
<evidence type="ECO:0000256" key="10">
    <source>
        <dbReference type="ARBA" id="ARBA00058004"/>
    </source>
</evidence>
<feature type="domain" description="Histidine kinase" evidence="17">
    <location>
        <begin position="283"/>
        <end position="504"/>
    </location>
</feature>
<comment type="subunit">
    <text evidence="11">At low DSF concentrations, interacts with RpfF.</text>
</comment>
<dbReference type="GO" id="GO:0000155">
    <property type="term" value="F:phosphorelay sensor kinase activity"/>
    <property type="evidence" value="ECO:0007669"/>
    <property type="project" value="InterPro"/>
</dbReference>
<feature type="domain" description="HAMP" evidence="19">
    <location>
        <begin position="190"/>
        <end position="243"/>
    </location>
</feature>
<evidence type="ECO:0000256" key="8">
    <source>
        <dbReference type="ARBA" id="ARBA00022840"/>
    </source>
</evidence>
<keyword evidence="15" id="KW-0175">Coiled coil</keyword>
<dbReference type="PATRIC" id="fig|1454004.3.peg.316"/>
<name>A0A011PUA8_ACCRE</name>
<dbReference type="eggNOG" id="COG0642">
    <property type="taxonomic scope" value="Bacteria"/>
</dbReference>
<dbReference type="InterPro" id="IPR003661">
    <property type="entry name" value="HisK_dim/P_dom"/>
</dbReference>
<dbReference type="EMBL" id="JEMY01000003">
    <property type="protein sequence ID" value="EXI90966.1"/>
    <property type="molecule type" value="Genomic_DNA"/>
</dbReference>
<evidence type="ECO:0000313" key="20">
    <source>
        <dbReference type="EMBL" id="EXI90966.1"/>
    </source>
</evidence>
<keyword evidence="5 20" id="KW-0808">Transferase</keyword>
<dbReference type="CDD" id="cd16922">
    <property type="entry name" value="HATPase_EvgS-ArcB-TorS-like"/>
    <property type="match status" value="1"/>
</dbReference>
<dbReference type="GO" id="GO:0016020">
    <property type="term" value="C:membrane"/>
    <property type="evidence" value="ECO:0007669"/>
    <property type="project" value="UniProtKB-SubCell"/>
</dbReference>
<sequence>MTLRARLLSIVLLSLALVSFLIAAVVHGYGSIENKSAMADTAAEQFISLQLALRGLDETVLTEGTAAARRLVAESMHRVARTWPTLIAKSDDPAQQAQLKSVLQPRWREFSDGVDSFLAIRLPGPDNDEAMIAFGRLITQAQRLSAELDELRVSARASAVAEADRLRGLATAGVVFMTIALLATFVWAYRGIMRPISSLVGAMSEVSQGGNYGARAAVASNDEIGALARGFNVMLEQIEDRDQRLAAHRDVLENEVELRTSELRQAKDLAEAGSRAKSEFLATMSHEIRTPMNGILGMTELLRSTTLTAQQRRFTDAVYQSGEHLLNIINDILDFSKIEAGRLEIESINFNLRQLIEDVGCLFAQAAEAKGLEMVCSVPHDLPVAVRGDPVRIRQIMTNLVSNAIKFTAAGEVVVRLTLLAEDAAQARFRFEVEDSGIGIDAQAQERVFSAFIQADSSTTRQYGGSGLGLAIARRLVETMEGEIGLHSEPGHGTLFWFEIPLLKQDEQARAVVDMAERLSGLRVLVVDDNATNREILAHQLAGWSMHAADAGSGREALQTLQQASAEPFDLAILDLHMPEMDGFTLAQAIKAETRWQGLPLVMLSSVSVSSDQARRRQAPIDYYLTKPVRQSDLYDAIATAMSQQTLAGRSAQALSLPSAQAGVDELPAKLCGRVLVAEDNPVNQQVAAAMLESLGLHCSLADNGRRAIERLQQGTFDLVLMDCQMPDMDGFEATAEIRSRQGDGRLRGDLPIIALTANAVDGDRERCLAAGMDDYLSKPFSRERLAVLA</sequence>
<evidence type="ECO:0000256" key="16">
    <source>
        <dbReference type="SAM" id="Phobius"/>
    </source>
</evidence>
<dbReference type="InterPro" id="IPR003660">
    <property type="entry name" value="HAMP_dom"/>
</dbReference>
<dbReference type="SUPFAM" id="SSF158472">
    <property type="entry name" value="HAMP domain-like"/>
    <property type="match status" value="1"/>
</dbReference>
<evidence type="ECO:0000256" key="14">
    <source>
        <dbReference type="PROSITE-ProRule" id="PRU00169"/>
    </source>
</evidence>
<comment type="caution">
    <text evidence="20">The sequence shown here is derived from an EMBL/GenBank/DDBJ whole genome shotgun (WGS) entry which is preliminary data.</text>
</comment>
<dbReference type="InterPro" id="IPR011006">
    <property type="entry name" value="CheY-like_superfamily"/>
</dbReference>
<evidence type="ECO:0000256" key="15">
    <source>
        <dbReference type="SAM" id="Coils"/>
    </source>
</evidence>
<keyword evidence="16" id="KW-1133">Transmembrane helix</keyword>
<evidence type="ECO:0000256" key="7">
    <source>
        <dbReference type="ARBA" id="ARBA00022777"/>
    </source>
</evidence>
<dbReference type="Gene3D" id="1.10.287.130">
    <property type="match status" value="1"/>
</dbReference>
<dbReference type="AlphaFoldDB" id="A0A011PUA8"/>
<comment type="catalytic activity">
    <reaction evidence="1">
        <text>ATP + protein L-histidine = ADP + protein N-phospho-L-histidine.</text>
        <dbReference type="EC" id="2.7.13.3"/>
    </reaction>
</comment>
<reference evidence="20" key="1">
    <citation type="submission" date="2014-02" db="EMBL/GenBank/DDBJ databases">
        <title>Expanding our view of genomic diversity in Candidatus Accumulibacter clades.</title>
        <authorList>
            <person name="Skennerton C.T."/>
            <person name="Barr J.J."/>
            <person name="Slater F.R."/>
            <person name="Bond P.L."/>
            <person name="Tyson G.W."/>
        </authorList>
    </citation>
    <scope>NUCLEOTIDE SEQUENCE [LARGE SCALE GENOMIC DNA]</scope>
</reference>
<keyword evidence="7 20" id="KW-0418">Kinase</keyword>
<gene>
    <name evidence="20" type="primary">barA_2</name>
    <name evidence="20" type="ORF">AW11_00307</name>
</gene>
<dbReference type="PANTHER" id="PTHR45339">
    <property type="entry name" value="HYBRID SIGNAL TRANSDUCTION HISTIDINE KINASE J"/>
    <property type="match status" value="1"/>
</dbReference>
<evidence type="ECO:0000256" key="9">
    <source>
        <dbReference type="ARBA" id="ARBA00023012"/>
    </source>
</evidence>
<dbReference type="InterPro" id="IPR036097">
    <property type="entry name" value="HisK_dim/P_sf"/>
</dbReference>
<dbReference type="PROSITE" id="PS50110">
    <property type="entry name" value="RESPONSE_REGULATORY"/>
    <property type="match status" value="2"/>
</dbReference>
<feature type="domain" description="Response regulatory" evidence="18">
    <location>
        <begin position="674"/>
        <end position="790"/>
    </location>
</feature>
<keyword evidence="8" id="KW-0067">ATP-binding</keyword>
<evidence type="ECO:0000313" key="21">
    <source>
        <dbReference type="Proteomes" id="UP000022141"/>
    </source>
</evidence>
<comment type="subcellular location">
    <subcellularLocation>
        <location evidence="2">Membrane</location>
    </subcellularLocation>
</comment>
<dbReference type="PRINTS" id="PR00344">
    <property type="entry name" value="BCTRLSENSOR"/>
</dbReference>
<dbReference type="SUPFAM" id="SSF52172">
    <property type="entry name" value="CheY-like"/>
    <property type="match status" value="2"/>
</dbReference>
<dbReference type="Pfam" id="PF00072">
    <property type="entry name" value="Response_reg"/>
    <property type="match status" value="2"/>
</dbReference>
<feature type="domain" description="Response regulatory" evidence="18">
    <location>
        <begin position="523"/>
        <end position="642"/>
    </location>
</feature>
<dbReference type="Pfam" id="PF00512">
    <property type="entry name" value="HisKA"/>
    <property type="match status" value="1"/>
</dbReference>
<dbReference type="STRING" id="1454004.AW11_00307"/>
<dbReference type="InterPro" id="IPR001789">
    <property type="entry name" value="Sig_transdc_resp-reg_receiver"/>
</dbReference>
<dbReference type="EC" id="2.7.13.3" evidence="3"/>
<evidence type="ECO:0000256" key="12">
    <source>
        <dbReference type="ARBA" id="ARBA00068150"/>
    </source>
</evidence>
<dbReference type="PROSITE" id="PS50109">
    <property type="entry name" value="HIS_KIN"/>
    <property type="match status" value="1"/>
</dbReference>
<evidence type="ECO:0000256" key="11">
    <source>
        <dbReference type="ARBA" id="ARBA00064003"/>
    </source>
</evidence>
<keyword evidence="16" id="KW-0472">Membrane</keyword>
<keyword evidence="9" id="KW-0902">Two-component regulatory system</keyword>
<dbReference type="InterPro" id="IPR004358">
    <property type="entry name" value="Sig_transdc_His_kin-like_C"/>
</dbReference>
<feature type="coiled-coil region" evidence="15">
    <location>
        <begin position="235"/>
        <end position="269"/>
    </location>
</feature>
<dbReference type="Proteomes" id="UP000022141">
    <property type="component" value="Unassembled WGS sequence"/>
</dbReference>
<keyword evidence="4 14" id="KW-0597">Phosphoprotein</keyword>
<organism evidence="20 21">
    <name type="scientific">Accumulibacter regalis</name>
    <dbReference type="NCBI Taxonomy" id="522306"/>
    <lineage>
        <taxon>Bacteria</taxon>
        <taxon>Pseudomonadati</taxon>
        <taxon>Pseudomonadota</taxon>
        <taxon>Betaproteobacteria</taxon>
        <taxon>Candidatus Accumulibacter</taxon>
    </lineage>
</organism>
<dbReference type="SUPFAM" id="SSF55874">
    <property type="entry name" value="ATPase domain of HSP90 chaperone/DNA topoisomerase II/histidine kinase"/>
    <property type="match status" value="1"/>
</dbReference>